<dbReference type="SUPFAM" id="SSF52540">
    <property type="entry name" value="P-loop containing nucleoside triphosphate hydrolases"/>
    <property type="match status" value="1"/>
</dbReference>
<evidence type="ECO:0000313" key="13">
    <source>
        <dbReference type="EMBL" id="ODQ78885.1"/>
    </source>
</evidence>
<dbReference type="PANTHER" id="PTHR10763">
    <property type="entry name" value="CELL DIVISION CONTROL PROTEIN 6-RELATED"/>
    <property type="match status" value="1"/>
</dbReference>
<dbReference type="InterPro" id="IPR018247">
    <property type="entry name" value="EF_Hand_1_Ca_BS"/>
</dbReference>
<evidence type="ECO:0000256" key="10">
    <source>
        <dbReference type="RuleBase" id="RU365058"/>
    </source>
</evidence>
<evidence type="ECO:0000259" key="12">
    <source>
        <dbReference type="PROSITE" id="PS51038"/>
    </source>
</evidence>
<dbReference type="GO" id="GO:0005524">
    <property type="term" value="F:ATP binding"/>
    <property type="evidence" value="ECO:0007669"/>
    <property type="project" value="UniProtKB-KW"/>
</dbReference>
<dbReference type="GO" id="GO:0003682">
    <property type="term" value="F:chromatin binding"/>
    <property type="evidence" value="ECO:0007669"/>
    <property type="project" value="InterPro"/>
</dbReference>
<evidence type="ECO:0000256" key="5">
    <source>
        <dbReference type="ARBA" id="ARBA00022741"/>
    </source>
</evidence>
<dbReference type="InterPro" id="IPR041083">
    <property type="entry name" value="AAA_lid_10"/>
</dbReference>
<dbReference type="SUPFAM" id="SSF82061">
    <property type="entry name" value="BAH domain"/>
    <property type="match status" value="1"/>
</dbReference>
<keyword evidence="7" id="KW-0460">Magnesium</keyword>
<gene>
    <name evidence="13" type="ORF">BABINDRAFT_162552</name>
</gene>
<dbReference type="RefSeq" id="XP_018984213.1">
    <property type="nucleotide sequence ID" value="XM_019129409.1"/>
</dbReference>
<dbReference type="SMART" id="SM00382">
    <property type="entry name" value="AAA"/>
    <property type="match status" value="1"/>
</dbReference>
<dbReference type="Pfam" id="PF17872">
    <property type="entry name" value="AAA_lid_10"/>
    <property type="match status" value="1"/>
</dbReference>
<evidence type="ECO:0000256" key="11">
    <source>
        <dbReference type="SAM" id="MobiDB-lite"/>
    </source>
</evidence>
<dbReference type="InterPro" id="IPR003593">
    <property type="entry name" value="AAA+_ATPase"/>
</dbReference>
<dbReference type="OrthoDB" id="1926878at2759"/>
<keyword evidence="5 10" id="KW-0547">Nucleotide-binding</keyword>
<evidence type="ECO:0000256" key="1">
    <source>
        <dbReference type="ARBA" id="ARBA00004123"/>
    </source>
</evidence>
<proteinExistence type="inferred from homology"/>
<evidence type="ECO:0000256" key="9">
    <source>
        <dbReference type="ARBA" id="ARBA00023242"/>
    </source>
</evidence>
<dbReference type="AlphaFoldDB" id="A0A1E3QMH6"/>
<dbReference type="CDD" id="cd00009">
    <property type="entry name" value="AAA"/>
    <property type="match status" value="1"/>
</dbReference>
<dbReference type="PROSITE" id="PS00018">
    <property type="entry name" value="EF_HAND_1"/>
    <property type="match status" value="1"/>
</dbReference>
<name>A0A1E3QMH6_9ASCO</name>
<dbReference type="InterPro" id="IPR043151">
    <property type="entry name" value="BAH_sf"/>
</dbReference>
<dbReference type="SMART" id="SM00439">
    <property type="entry name" value="BAH"/>
    <property type="match status" value="1"/>
</dbReference>
<dbReference type="Gene3D" id="2.30.30.490">
    <property type="match status" value="2"/>
</dbReference>
<dbReference type="InterPro" id="IPR027417">
    <property type="entry name" value="P-loop_NTPase"/>
</dbReference>
<feature type="domain" description="BAH" evidence="12">
    <location>
        <begin position="47"/>
        <end position="157"/>
    </location>
</feature>
<dbReference type="InterPro" id="IPR050311">
    <property type="entry name" value="ORC1/CDC6"/>
</dbReference>
<dbReference type="GO" id="GO:0003688">
    <property type="term" value="F:DNA replication origin binding"/>
    <property type="evidence" value="ECO:0007669"/>
    <property type="project" value="TreeGrafter"/>
</dbReference>
<dbReference type="Pfam" id="PF00004">
    <property type="entry name" value="AAA"/>
    <property type="match status" value="1"/>
</dbReference>
<dbReference type="Pfam" id="PF21312">
    <property type="entry name" value="WHD_ORC1"/>
    <property type="match status" value="1"/>
</dbReference>
<feature type="compositionally biased region" description="Acidic residues" evidence="11">
    <location>
        <begin position="219"/>
        <end position="256"/>
    </location>
</feature>
<dbReference type="InterPro" id="IPR001025">
    <property type="entry name" value="BAH_dom"/>
</dbReference>
<dbReference type="GO" id="GO:0005664">
    <property type="term" value="C:nuclear origin of replication recognition complex"/>
    <property type="evidence" value="ECO:0007669"/>
    <property type="project" value="TreeGrafter"/>
</dbReference>
<feature type="region of interest" description="Disordered" evidence="11">
    <location>
        <begin position="207"/>
        <end position="297"/>
    </location>
</feature>
<dbReference type="PROSITE" id="PS51038">
    <property type="entry name" value="BAH"/>
    <property type="match status" value="1"/>
</dbReference>
<dbReference type="Gene3D" id="1.10.8.60">
    <property type="match status" value="1"/>
</dbReference>
<feature type="region of interest" description="Disordered" evidence="11">
    <location>
        <begin position="619"/>
        <end position="649"/>
    </location>
</feature>
<comment type="function">
    <text evidence="10">Component of the origin recognition complex (ORC) that binds origins of replication. DNA-binding is ATP-dependent, however specific DNA sequences that define origins of replication have not been identified so far. ORC is required to assemble the pre-replication complex necessary to initiate DNA replication.</text>
</comment>
<dbReference type="GO" id="GO:0033314">
    <property type="term" value="P:mitotic DNA replication checkpoint signaling"/>
    <property type="evidence" value="ECO:0007669"/>
    <property type="project" value="TreeGrafter"/>
</dbReference>
<keyword evidence="8 10" id="KW-0238">DNA-binding</keyword>
<dbReference type="PANTHER" id="PTHR10763:SF23">
    <property type="entry name" value="ORIGIN RECOGNITION COMPLEX SUBUNIT 1"/>
    <property type="match status" value="1"/>
</dbReference>
<evidence type="ECO:0000313" key="14">
    <source>
        <dbReference type="Proteomes" id="UP000094336"/>
    </source>
</evidence>
<keyword evidence="6 10" id="KW-0067">ATP-binding</keyword>
<comment type="subcellular location">
    <subcellularLocation>
        <location evidence="1 10">Nucleus</location>
    </subcellularLocation>
</comment>
<dbReference type="GeneID" id="30147262"/>
<feature type="compositionally biased region" description="Basic residues" evidence="11">
    <location>
        <begin position="277"/>
        <end position="287"/>
    </location>
</feature>
<dbReference type="Gene3D" id="3.40.50.300">
    <property type="entry name" value="P-loop containing nucleotide triphosphate hydrolases"/>
    <property type="match status" value="1"/>
</dbReference>
<feature type="compositionally biased region" description="Polar residues" evidence="11">
    <location>
        <begin position="631"/>
        <end position="649"/>
    </location>
</feature>
<feature type="compositionally biased region" description="Basic and acidic residues" evidence="11">
    <location>
        <begin position="582"/>
        <end position="594"/>
    </location>
</feature>
<evidence type="ECO:0000256" key="3">
    <source>
        <dbReference type="ARBA" id="ARBA00022705"/>
    </source>
</evidence>
<dbReference type="InterPro" id="IPR003959">
    <property type="entry name" value="ATPase_AAA_core"/>
</dbReference>
<dbReference type="STRING" id="984486.A0A1E3QMH6"/>
<reference evidence="14" key="1">
    <citation type="submission" date="2016-05" db="EMBL/GenBank/DDBJ databases">
        <title>Comparative genomics of biotechnologically important yeasts.</title>
        <authorList>
            <consortium name="DOE Joint Genome Institute"/>
            <person name="Riley R."/>
            <person name="Haridas S."/>
            <person name="Wolfe K.H."/>
            <person name="Lopes M.R."/>
            <person name="Hittinger C.T."/>
            <person name="Goker M."/>
            <person name="Salamov A."/>
            <person name="Wisecaver J."/>
            <person name="Long T.M."/>
            <person name="Aerts A.L."/>
            <person name="Barry K."/>
            <person name="Choi C."/>
            <person name="Clum A."/>
            <person name="Coughlan A.Y."/>
            <person name="Deshpande S."/>
            <person name="Douglass A.P."/>
            <person name="Hanson S.J."/>
            <person name="Klenk H.-P."/>
            <person name="Labutti K."/>
            <person name="Lapidus A."/>
            <person name="Lindquist E."/>
            <person name="Lipzen A."/>
            <person name="Meier-Kolthoff J.P."/>
            <person name="Ohm R.A."/>
            <person name="Otillar R.P."/>
            <person name="Pangilinan J."/>
            <person name="Peng Y."/>
            <person name="Rokas A."/>
            <person name="Rosa C.A."/>
            <person name="Scheuner C."/>
            <person name="Sibirny A.A."/>
            <person name="Slot J.C."/>
            <person name="Stielow J.B."/>
            <person name="Sun H."/>
            <person name="Kurtzman C.P."/>
            <person name="Blackwell M."/>
            <person name="Grigoriev I.V."/>
            <person name="Jeffries T.W."/>
        </authorList>
    </citation>
    <scope>NUCLEOTIDE SEQUENCE [LARGE SCALE GENOMIC DNA]</scope>
    <source>
        <strain evidence="14">NRRL Y-12698</strain>
    </source>
</reference>
<evidence type="ECO:0000256" key="6">
    <source>
        <dbReference type="ARBA" id="ARBA00022840"/>
    </source>
</evidence>
<keyword evidence="3 10" id="KW-0235">DNA replication</keyword>
<evidence type="ECO:0000256" key="4">
    <source>
        <dbReference type="ARBA" id="ARBA00022723"/>
    </source>
</evidence>
<dbReference type="FunFam" id="3.40.50.300:FF:000199">
    <property type="entry name" value="Origin recognition complex subunit 1"/>
    <property type="match status" value="1"/>
</dbReference>
<sequence>MASNPKRLHGWNYTIDTPDVESTPSTPRRRRGTHVPEAKVVLRRDGVELKQGDTVLVRTGSSTDVAIIKEIIFGTHSFIEITVQWFTRAADVDGGGIALGKNELLATAVQGKLWLENYAGHVQILSEKEARDVELDETTFMCCRGCDEEDGNVTKTFDWREYSDLALVNPSEFVERIRTLTVQPTKASYVRAAAKAKAAAEAKATRGPRKRLAKTAEISSEEIDETESDAMDESDTMDESDSEIDVDSGGDISDEEFTNKFYMQKRGPGRPPGAKNRVNRLPRKAGSPKKFASPRKLASPLAPRLSLPLTSLNPSDATFKEIKAKLHTSLKLRSLPCREDEFTQLYVTIEGAINTATGCCLYVSGTPGVGKTATVREVIGNLEELVAQGGLEEFDYCEINGLKLVSPSQAYEHLWQQISGEARVSAARAAPSLEAHFQGMQGARADDPRVARRRPLVVLMDELDQVVTKSQAVLYNFFNWPTYANLKLIVIAVANTMDLPERLLSNKVSSRLGLIRIQFLGYTFQQLTEIITTRLNMITGQKRLVVSKDAIEFAARKVANISGDARRALTVCRRAVEIAEARHEQRKAFSEPEVKASGGSTSQAKEDLENCTHNEVEKNGELTGEDASDFGTLTVNASPPNGEDSSSNSASDIVFDLQMTDVMEAINETISSPTILQLNALSFTAKLFLAALMLRHKRAQLAEVGVGDIIDEMRRMVVLNSANTKLSVDDDSLLALLYNEKGLTNLRVNQFHHTLEELLEMGILLCNSGSLGVTGFVGERHLLVKLNVSREEVNQALKGDKVLRGLI</sequence>
<dbReference type="InterPro" id="IPR048867">
    <property type="entry name" value="WHD_ORC1"/>
</dbReference>
<organism evidence="13 14">
    <name type="scientific">Babjeviella inositovora NRRL Y-12698</name>
    <dbReference type="NCBI Taxonomy" id="984486"/>
    <lineage>
        <taxon>Eukaryota</taxon>
        <taxon>Fungi</taxon>
        <taxon>Dikarya</taxon>
        <taxon>Ascomycota</taxon>
        <taxon>Saccharomycotina</taxon>
        <taxon>Pichiomycetes</taxon>
        <taxon>Serinales incertae sedis</taxon>
        <taxon>Babjeviella</taxon>
    </lineage>
</organism>
<evidence type="ECO:0000256" key="7">
    <source>
        <dbReference type="ARBA" id="ARBA00022842"/>
    </source>
</evidence>
<keyword evidence="4" id="KW-0479">Metal-binding</keyword>
<comment type="similarity">
    <text evidence="2 10">Belongs to the ORC1 family.</text>
</comment>
<keyword evidence="14" id="KW-1185">Reference proteome</keyword>
<protein>
    <recommendedName>
        <fullName evidence="10">Origin recognition complex subunit 1</fullName>
    </recommendedName>
</protein>
<dbReference type="GO" id="GO:0046872">
    <property type="term" value="F:metal ion binding"/>
    <property type="evidence" value="ECO:0007669"/>
    <property type="project" value="UniProtKB-KW"/>
</dbReference>
<feature type="region of interest" description="Disordered" evidence="11">
    <location>
        <begin position="1"/>
        <end position="34"/>
    </location>
</feature>
<accession>A0A1E3QMH6</accession>
<feature type="region of interest" description="Disordered" evidence="11">
    <location>
        <begin position="582"/>
        <end position="607"/>
    </location>
</feature>
<keyword evidence="9 10" id="KW-0539">Nucleus</keyword>
<comment type="subunit">
    <text evidence="10">ORC is composed of six subunits.</text>
</comment>
<dbReference type="GO" id="GO:0016887">
    <property type="term" value="F:ATP hydrolysis activity"/>
    <property type="evidence" value="ECO:0007669"/>
    <property type="project" value="InterPro"/>
</dbReference>
<evidence type="ECO:0000256" key="8">
    <source>
        <dbReference type="ARBA" id="ARBA00023125"/>
    </source>
</evidence>
<evidence type="ECO:0000256" key="2">
    <source>
        <dbReference type="ARBA" id="ARBA00008398"/>
    </source>
</evidence>
<dbReference type="Proteomes" id="UP000094336">
    <property type="component" value="Unassembled WGS sequence"/>
</dbReference>
<dbReference type="EMBL" id="KV454434">
    <property type="protein sequence ID" value="ODQ78885.1"/>
    <property type="molecule type" value="Genomic_DNA"/>
</dbReference>
<dbReference type="GO" id="GO:0006270">
    <property type="term" value="P:DNA replication initiation"/>
    <property type="evidence" value="ECO:0007669"/>
    <property type="project" value="TreeGrafter"/>
</dbReference>